<keyword evidence="2" id="KW-0812">Transmembrane</keyword>
<evidence type="ECO:0000313" key="4">
    <source>
        <dbReference type="Proteomes" id="UP000002595"/>
    </source>
</evidence>
<evidence type="ECO:0000256" key="2">
    <source>
        <dbReference type="SAM" id="Phobius"/>
    </source>
</evidence>
<keyword evidence="4" id="KW-1185">Reference proteome</keyword>
<protein>
    <submittedName>
        <fullName evidence="3">Uncharacterized protein</fullName>
    </submittedName>
</protein>
<keyword evidence="2" id="KW-0472">Membrane</keyword>
<dbReference type="STRING" id="384616.Pisl_0354"/>
<evidence type="ECO:0000313" key="3">
    <source>
        <dbReference type="EMBL" id="ABL87532.1"/>
    </source>
</evidence>
<feature type="transmembrane region" description="Helical" evidence="2">
    <location>
        <begin position="20"/>
        <end position="44"/>
    </location>
</feature>
<reference evidence="3" key="1">
    <citation type="submission" date="2006-12" db="EMBL/GenBank/DDBJ databases">
        <title>Complete sequence of Pyrobaculum islandicum DSM 4184.</title>
        <authorList>
            <person name="Copeland A."/>
            <person name="Lucas S."/>
            <person name="Lapidus A."/>
            <person name="Barry K."/>
            <person name="Detter J.C."/>
            <person name="Glavina del Rio T."/>
            <person name="Dalin E."/>
            <person name="Tice H."/>
            <person name="Pitluck S."/>
            <person name="Meincke L."/>
            <person name="Brettin T."/>
            <person name="Bruce D."/>
            <person name="Han C."/>
            <person name="Tapia R."/>
            <person name="Gilna P."/>
            <person name="Schmutz J."/>
            <person name="Larimer F."/>
            <person name="Land M."/>
            <person name="Hauser L."/>
            <person name="Kyrpides N."/>
            <person name="Mikhailova N."/>
            <person name="Cozen A.E."/>
            <person name="Fitz-Gibbon S.T."/>
            <person name="House C.H."/>
            <person name="Saltikov C."/>
            <person name="Lowe T."/>
            <person name="Richardson P."/>
        </authorList>
    </citation>
    <scope>NUCLEOTIDE SEQUENCE [LARGE SCALE GENOMIC DNA]</scope>
    <source>
        <strain evidence="3">DSM 4184</strain>
    </source>
</reference>
<dbReference type="EMBL" id="CP000504">
    <property type="protein sequence ID" value="ABL87532.1"/>
    <property type="molecule type" value="Genomic_DNA"/>
</dbReference>
<feature type="compositionally biased region" description="Basic and acidic residues" evidence="1">
    <location>
        <begin position="50"/>
        <end position="68"/>
    </location>
</feature>
<dbReference type="KEGG" id="pis:Pisl_0354"/>
<dbReference type="HOGENOM" id="CLU_198717_0_0_2"/>
<name>A1RRF0_PYRIL</name>
<keyword evidence="2" id="KW-1133">Transmembrane helix</keyword>
<organism evidence="3 4">
    <name type="scientific">Pyrobaculum islandicum (strain DSM 4184 / JCM 9189 / GEO3)</name>
    <dbReference type="NCBI Taxonomy" id="384616"/>
    <lineage>
        <taxon>Archaea</taxon>
        <taxon>Thermoproteota</taxon>
        <taxon>Thermoprotei</taxon>
        <taxon>Thermoproteales</taxon>
        <taxon>Thermoproteaceae</taxon>
        <taxon>Pyrobaculum</taxon>
    </lineage>
</organism>
<gene>
    <name evidence="3" type="ordered locus">Pisl_0354</name>
</gene>
<feature type="region of interest" description="Disordered" evidence="1">
    <location>
        <begin position="49"/>
        <end position="76"/>
    </location>
</feature>
<proteinExistence type="predicted"/>
<sequence length="76" mass="8701">MSLVDYVKFAIGIVLNITAFTLAVLCQWPIAAILFYVASLVLIMPRREKKKEEKVETKREITPEEIKRRPVSAPEV</sequence>
<dbReference type="eggNOG" id="arCOG07482">
    <property type="taxonomic scope" value="Archaea"/>
</dbReference>
<accession>A1RRF0</accession>
<evidence type="ECO:0000256" key="1">
    <source>
        <dbReference type="SAM" id="MobiDB-lite"/>
    </source>
</evidence>
<dbReference type="Proteomes" id="UP000002595">
    <property type="component" value="Chromosome"/>
</dbReference>
<dbReference type="AlphaFoldDB" id="A1RRF0"/>